<feature type="chain" id="PRO_5012625553" evidence="2">
    <location>
        <begin position="24"/>
        <end position="246"/>
    </location>
</feature>
<gene>
    <name evidence="3" type="ORF">Y958_30965</name>
</gene>
<dbReference type="InterPro" id="IPR006143">
    <property type="entry name" value="RND_pump_MFP"/>
</dbReference>
<dbReference type="NCBIfam" id="TIGR01730">
    <property type="entry name" value="RND_mfp"/>
    <property type="match status" value="1"/>
</dbReference>
<dbReference type="SUPFAM" id="SSF111369">
    <property type="entry name" value="HlyD-like secretion proteins"/>
    <property type="match status" value="1"/>
</dbReference>
<organism evidence="3 4">
    <name type="scientific">Nitrospirillum viridazoti CBAmc</name>
    <dbReference type="NCBI Taxonomy" id="1441467"/>
    <lineage>
        <taxon>Bacteria</taxon>
        <taxon>Pseudomonadati</taxon>
        <taxon>Pseudomonadota</taxon>
        <taxon>Alphaproteobacteria</taxon>
        <taxon>Rhodospirillales</taxon>
        <taxon>Azospirillaceae</taxon>
        <taxon>Nitrospirillum</taxon>
        <taxon>Nitrospirillum viridazoti</taxon>
    </lineage>
</organism>
<protein>
    <submittedName>
        <fullName evidence="3">Efflux transporter periplasmic adaptor subunit</fullName>
    </submittedName>
</protein>
<dbReference type="RefSeq" id="WP_088875722.1">
    <property type="nucleotide sequence ID" value="NZ_CP022113.1"/>
</dbReference>
<feature type="signal peptide" evidence="2">
    <location>
        <begin position="1"/>
        <end position="23"/>
    </location>
</feature>
<evidence type="ECO:0000313" key="4">
    <source>
        <dbReference type="Proteomes" id="UP000197153"/>
    </source>
</evidence>
<dbReference type="Proteomes" id="UP000197153">
    <property type="component" value="Chromosome 4"/>
</dbReference>
<evidence type="ECO:0000313" key="3">
    <source>
        <dbReference type="EMBL" id="ASG25357.1"/>
    </source>
</evidence>
<dbReference type="PANTHER" id="PTHR30469:SF15">
    <property type="entry name" value="HLYD FAMILY OF SECRETION PROTEINS"/>
    <property type="match status" value="1"/>
</dbReference>
<comment type="similarity">
    <text evidence="1">Belongs to the membrane fusion protein (MFP) (TC 8.A.1) family.</text>
</comment>
<evidence type="ECO:0000256" key="1">
    <source>
        <dbReference type="ARBA" id="ARBA00009477"/>
    </source>
</evidence>
<dbReference type="Gene3D" id="2.40.50.100">
    <property type="match status" value="1"/>
</dbReference>
<dbReference type="GO" id="GO:0015562">
    <property type="term" value="F:efflux transmembrane transporter activity"/>
    <property type="evidence" value="ECO:0007669"/>
    <property type="project" value="TreeGrafter"/>
</dbReference>
<dbReference type="AlphaFoldDB" id="A0A248K2Z2"/>
<dbReference type="PANTHER" id="PTHR30469">
    <property type="entry name" value="MULTIDRUG RESISTANCE PROTEIN MDTA"/>
    <property type="match status" value="1"/>
</dbReference>
<sequence length="246" mass="26702">MFRPRFSLILPALLLGLSVTAHGADTMPEIRAQLVPKRSTVLSSQIAAQISELPLREGDSFSEGQKLVAFDCGIQKARQAKANAQETATRKTYEVKSKLNTLNSIGVLEVETAAAEHAMAEAEQQMAREVASHCVVTAPFAGRMGPVDVKRFQSVAEGQKLLEILDPTELEAEMLVPSSWLKWLKPGFALEIGIEETGRKYPAKVARLSPRIDPVSQSIRVFAVIDGKFPELLPGMSGRAIVAAPN</sequence>
<name>A0A248K2Z2_9PROT</name>
<reference evidence="3 4" key="1">
    <citation type="submission" date="2017-06" db="EMBL/GenBank/DDBJ databases">
        <title>Complete genome sequence of Nitrospirillum amazonense strain CBAmC, an endophytic nitrogen-fixing and plant growth-promoting bacterium, isolated from sugarcane.</title>
        <authorList>
            <person name="Schwab S."/>
            <person name="dos Santos Teixeira K.R."/>
            <person name="Simoes Araujo J.L."/>
            <person name="Soares Vidal M."/>
            <person name="Borges de Freitas H.R."/>
            <person name="Rivello Crivelaro A.L."/>
            <person name="Bueno de Camargo Nunes A."/>
            <person name="dos Santos C.M."/>
            <person name="Palmeira da Silva Rosa D."/>
            <person name="da Silva Padilha D."/>
            <person name="da Silva E."/>
            <person name="Araujo Terra L."/>
            <person name="Soares Mendes V."/>
            <person name="Farinelli L."/>
            <person name="Magalhaes Cruz L."/>
            <person name="Baldani J.I."/>
        </authorList>
    </citation>
    <scope>NUCLEOTIDE SEQUENCE [LARGE SCALE GENOMIC DNA]</scope>
    <source>
        <strain evidence="3 4">CBAmC</strain>
    </source>
</reference>
<dbReference type="Gene3D" id="2.40.30.170">
    <property type="match status" value="1"/>
</dbReference>
<keyword evidence="4" id="KW-1185">Reference proteome</keyword>
<dbReference type="KEGG" id="nao:Y958_30965"/>
<proteinExistence type="inferred from homology"/>
<evidence type="ECO:0000256" key="2">
    <source>
        <dbReference type="SAM" id="SignalP"/>
    </source>
</evidence>
<dbReference type="EMBL" id="CP022113">
    <property type="protein sequence ID" value="ASG25357.1"/>
    <property type="molecule type" value="Genomic_DNA"/>
</dbReference>
<accession>A0A248K2Z2</accession>
<keyword evidence="2" id="KW-0732">Signal</keyword>
<dbReference type="GO" id="GO:1990281">
    <property type="term" value="C:efflux pump complex"/>
    <property type="evidence" value="ECO:0007669"/>
    <property type="project" value="TreeGrafter"/>
</dbReference>